<proteinExistence type="predicted"/>
<evidence type="ECO:0000313" key="3">
    <source>
        <dbReference type="Proteomes" id="UP000308489"/>
    </source>
</evidence>
<evidence type="ECO:0000313" key="2">
    <source>
        <dbReference type="EMBL" id="VTQ82353.1"/>
    </source>
</evidence>
<accession>A0A4U9QXV9</accession>
<dbReference type="AlphaFoldDB" id="A0A4U9QXV9"/>
<dbReference type="EMBL" id="LR590481">
    <property type="protein sequence ID" value="VTQ82353.1"/>
    <property type="molecule type" value="Genomic_DNA"/>
</dbReference>
<keyword evidence="3" id="KW-1185">Reference proteome</keyword>
<organism evidence="2 3">
    <name type="scientific">Hathewaya histolytica</name>
    <name type="common">Clostridium histolyticum</name>
    <dbReference type="NCBI Taxonomy" id="1498"/>
    <lineage>
        <taxon>Bacteria</taxon>
        <taxon>Bacillati</taxon>
        <taxon>Bacillota</taxon>
        <taxon>Clostridia</taxon>
        <taxon>Eubacteriales</taxon>
        <taxon>Clostridiaceae</taxon>
        <taxon>Hathewaya</taxon>
    </lineage>
</organism>
<feature type="coiled-coil region" evidence="1">
    <location>
        <begin position="45"/>
        <end position="113"/>
    </location>
</feature>
<protein>
    <submittedName>
        <fullName evidence="2">Uncharacterized protein</fullName>
    </submittedName>
</protein>
<dbReference type="KEGG" id="hhw:NCTC503_00160"/>
<sequence>MFTELNGKLIEIKKKLREKSKLDKKLYEINKEILNEKEVFENLNIENLLNQKDDIEKELLCYSNVEDEFKEILKKKEELIKQSNSIDEENLKLMDLRERLADIEYDIREYGEAIDAGNDVLECIDKLMQILSSSKKIGFFKNLIRSDSLKEEDMERARELTCITRHSMNKFKRELLDVKLLTSKRGVITSSESFSKMIDLFINDFCVRADLNKDIDRAIFNGRSLSENIQVYVSELLESEKKVKEELLRLKENYSVIIENMD</sequence>
<dbReference type="RefSeq" id="WP_138209001.1">
    <property type="nucleotide sequence ID" value="NZ_CBCRUQ010000011.1"/>
</dbReference>
<reference evidence="2 3" key="1">
    <citation type="submission" date="2019-05" db="EMBL/GenBank/DDBJ databases">
        <authorList>
            <consortium name="Pathogen Informatics"/>
        </authorList>
    </citation>
    <scope>NUCLEOTIDE SEQUENCE [LARGE SCALE GENOMIC DNA]</scope>
    <source>
        <strain evidence="2 3">NCTC503</strain>
    </source>
</reference>
<keyword evidence="1" id="KW-0175">Coiled coil</keyword>
<dbReference type="OrthoDB" id="90572at31979"/>
<evidence type="ECO:0000256" key="1">
    <source>
        <dbReference type="SAM" id="Coils"/>
    </source>
</evidence>
<gene>
    <name evidence="2" type="ORF">NCTC503_00160</name>
</gene>
<name>A0A4U9QXV9_HATHI</name>
<dbReference type="Proteomes" id="UP000308489">
    <property type="component" value="Chromosome 1"/>
</dbReference>